<dbReference type="Proteomes" id="UP000054359">
    <property type="component" value="Unassembled WGS sequence"/>
</dbReference>
<accession>A0A087TTS8</accession>
<evidence type="ECO:0000313" key="1">
    <source>
        <dbReference type="EMBL" id="KFM68517.1"/>
    </source>
</evidence>
<reference evidence="1 2" key="1">
    <citation type="submission" date="2013-11" db="EMBL/GenBank/DDBJ databases">
        <title>Genome sequencing of Stegodyphus mimosarum.</title>
        <authorList>
            <person name="Bechsgaard J."/>
        </authorList>
    </citation>
    <scope>NUCLEOTIDE SEQUENCE [LARGE SCALE GENOMIC DNA]</scope>
</reference>
<dbReference type="EMBL" id="KK116698">
    <property type="protein sequence ID" value="KFM68517.1"/>
    <property type="molecule type" value="Genomic_DNA"/>
</dbReference>
<keyword evidence="2" id="KW-1185">Reference proteome</keyword>
<organism evidence="1 2">
    <name type="scientific">Stegodyphus mimosarum</name>
    <name type="common">African social velvet spider</name>
    <dbReference type="NCBI Taxonomy" id="407821"/>
    <lineage>
        <taxon>Eukaryota</taxon>
        <taxon>Metazoa</taxon>
        <taxon>Ecdysozoa</taxon>
        <taxon>Arthropoda</taxon>
        <taxon>Chelicerata</taxon>
        <taxon>Arachnida</taxon>
        <taxon>Araneae</taxon>
        <taxon>Araneomorphae</taxon>
        <taxon>Entelegynae</taxon>
        <taxon>Eresoidea</taxon>
        <taxon>Eresidae</taxon>
        <taxon>Stegodyphus</taxon>
    </lineage>
</organism>
<dbReference type="AlphaFoldDB" id="A0A087TTS8"/>
<dbReference type="OrthoDB" id="6818379at2759"/>
<gene>
    <name evidence="1" type="ORF">X975_01594</name>
</gene>
<evidence type="ECO:0000313" key="2">
    <source>
        <dbReference type="Proteomes" id="UP000054359"/>
    </source>
</evidence>
<name>A0A087TTS8_STEMI</name>
<proteinExistence type="predicted"/>
<feature type="non-terminal residue" evidence="1">
    <location>
        <position position="333"/>
    </location>
</feature>
<sequence length="333" mass="39270">MVIINDDNVTVNCALGLFTGKKLTIGGQVVKHTSDYFPIVQQVIRLGDYTTTELTCFVFFDTSDNANRVKYIIKDDGSITAQTTITEITNKLKVEENENYNKDLDKRWKMTKDSQSITIWLPLYQIFDFLKYFRKAITDTEECWVMINGKVMLSEKYNMDFSNKEWNKPYEVFLEIKNNRNKESRCMIDYLSYDYTEPEKLRDPNQHLLLPQHPFRLFIEGPSGCSKTNLLLNLINGFEEPKGLRLDFDALYICAKHINEPKYSKLQDTYTFFEDIERDNILKTKKLKDKREILNYDKYKKEEVFSSDLNEFITADDLDPLRKNLVFYDDCVT</sequence>
<protein>
    <submittedName>
        <fullName evidence="1">Uncharacterized protein</fullName>
    </submittedName>
</protein>